<dbReference type="AlphaFoldDB" id="A0AAD4NYP9"/>
<proteinExistence type="predicted"/>
<protein>
    <submittedName>
        <fullName evidence="1">Uncharacterized protein</fullName>
    </submittedName>
</protein>
<name>A0AAD4NYP9_PERFH</name>
<sequence length="93" mass="10593">MAKQAFEESIAEQIDSQSLKLRYVVYEKGFSYNTKLEVYEEGFPSTCSCCGGMRTTCTWKTNKLCHPLAFLSSDQIPFILCSAKCWSLRSLDE</sequence>
<accession>A0AAD4NYP9</accession>
<reference evidence="1 2" key="1">
    <citation type="journal article" date="2021" name="Nat. Commun.">
        <title>Incipient diploidization of the medicinal plant Perilla within 10,000 years.</title>
        <authorList>
            <person name="Zhang Y."/>
            <person name="Shen Q."/>
            <person name="Leng L."/>
            <person name="Zhang D."/>
            <person name="Chen S."/>
            <person name="Shi Y."/>
            <person name="Ning Z."/>
            <person name="Chen S."/>
        </authorList>
    </citation>
    <scope>NUCLEOTIDE SEQUENCE [LARGE SCALE GENOMIC DNA]</scope>
    <source>
        <strain evidence="2">cv. PC099</strain>
    </source>
</reference>
<organism evidence="1 2">
    <name type="scientific">Perilla frutescens var. hirtella</name>
    <name type="common">Perilla citriodora</name>
    <name type="synonym">Perilla setoyensis</name>
    <dbReference type="NCBI Taxonomy" id="608512"/>
    <lineage>
        <taxon>Eukaryota</taxon>
        <taxon>Viridiplantae</taxon>
        <taxon>Streptophyta</taxon>
        <taxon>Embryophyta</taxon>
        <taxon>Tracheophyta</taxon>
        <taxon>Spermatophyta</taxon>
        <taxon>Magnoliopsida</taxon>
        <taxon>eudicotyledons</taxon>
        <taxon>Gunneridae</taxon>
        <taxon>Pentapetalae</taxon>
        <taxon>asterids</taxon>
        <taxon>lamiids</taxon>
        <taxon>Lamiales</taxon>
        <taxon>Lamiaceae</taxon>
        <taxon>Nepetoideae</taxon>
        <taxon>Elsholtzieae</taxon>
        <taxon>Perilla</taxon>
    </lineage>
</organism>
<evidence type="ECO:0000313" key="1">
    <source>
        <dbReference type="EMBL" id="KAH6819745.1"/>
    </source>
</evidence>
<gene>
    <name evidence="1" type="ORF">C2S53_020809</name>
</gene>
<comment type="caution">
    <text evidence="1">The sequence shown here is derived from an EMBL/GenBank/DDBJ whole genome shotgun (WGS) entry which is preliminary data.</text>
</comment>
<evidence type="ECO:0000313" key="2">
    <source>
        <dbReference type="Proteomes" id="UP001190926"/>
    </source>
</evidence>
<keyword evidence="2" id="KW-1185">Reference proteome</keyword>
<dbReference type="Proteomes" id="UP001190926">
    <property type="component" value="Unassembled WGS sequence"/>
</dbReference>
<dbReference type="EMBL" id="SDAM02007837">
    <property type="protein sequence ID" value="KAH6819745.1"/>
    <property type="molecule type" value="Genomic_DNA"/>
</dbReference>